<evidence type="ECO:0000313" key="2">
    <source>
        <dbReference type="EMBL" id="ABY65854.1"/>
    </source>
</evidence>
<dbReference type="RefSeq" id="YP_001651038.1">
    <property type="nucleotide sequence ID" value="NC_010276.1"/>
</dbReference>
<feature type="transmembrane region" description="Helical" evidence="1">
    <location>
        <begin position="886"/>
        <end position="911"/>
    </location>
</feature>
<protein>
    <submittedName>
        <fullName evidence="2">Uncharacterized protein</fullName>
    </submittedName>
</protein>
<evidence type="ECO:0000256" key="1">
    <source>
        <dbReference type="SAM" id="Phobius"/>
    </source>
</evidence>
<keyword evidence="3" id="KW-1185">Reference proteome</keyword>
<sequence>MVLPDKLTSIIFLMLTMNYGPINVVKVFAETADDVAKLIDSVCVPKRFEVTTKECDGQLLLDRFERQTFNYYQKEEVRRYGQWLRLLNNLQYYKPHDRSRTMNLIAAHNQNWVKINANIDDKMRSGAAEVFRWTSDTWSRFHETKNFSRFDDTLPDFVDFFNTFVLWCSADTYYFFKVIMHAYNYVRHMNPSQVDYAAKNTVKLLLTYPLTLMSPSAVKRAFFVLYVQHVPSNQRDWFKHYFIKINKSAVMPHEFNFGVGPFNFTIHHNLVDTYKAALMRREVYFVYDNTIKFLSATHLSLKYNITDVEIFVYENKKSYEFYGPLWLIKTDNGGYTQANKNLKKIESHVYYESDKLPRNYGHEVQHALMYAYDIIDNAPLWFVEGIANRLGNRRCYAYDHDTMKTHVNLTAAEIVTTAISYGGHANDLVYGMGSALADFFYKIRPNQLGEMIKRDNYTFIADDALEHDFDLYKKNKISECNLYVARKRINATGKGNVGDNDEYDTKTTYIKTINSIKFVCKNYVQMEFNDVIFVMTRAKLIKMNTDRGDTNLNIQRAIRFNDDAISLFDYEWFLKGTLKSALEYFGDITDALRIDSNYSYKSRVSCDSKNITNPRDMIARFSHQSGVWNKINFLENMNYAEGRSFVQHYISNRMACCEFINPVVMSARTPPALTANAASVQYLKSIQLLDAEKKVRLDARGNTILHLLALFNHKLYSSIIASDNGASAFIRNNDNKTPDDLYSISMQYKQHFGKQPNRYCFTSTFDVYNTTPAVVVVAATNTFEISTTQTPVILIAATTSTLSTTITDTTTTTTTVSTIVSHKNSNADAKMANSTIMPNVLNGDNNDSIELASTTAAPTQTLTTFVEHISDILVDWIIRVFNNESFKYWCIILLITSVVILINIKMTILIVKCTRKRKHKLKSPVVLYKINDIDKNDECTIDLIN</sequence>
<dbReference type="OrthoDB" id="6830at10239"/>
<reference evidence="2 3" key="1">
    <citation type="submission" date="2007-11" db="EMBL/GenBank/DDBJ databases">
        <title>Sequence and organization of Orgyia leucostigma nucleopolyhedrovirus genome.</title>
        <authorList>
            <person name="Eveleigh R.J.M."/>
            <person name="Lapointe R."/>
            <person name="Graham R.I."/>
            <person name="Lauzon H.A.M."/>
            <person name="Pavlik L."/>
            <person name="Arif B.M."/>
            <person name="Lucarotti C.J."/>
        </authorList>
    </citation>
    <scope>NUCLEOTIDE SEQUENCE [LARGE SCALE GENOMIC DNA]</scope>
    <source>
        <strain evidence="2">CFS-77</strain>
    </source>
</reference>
<keyword evidence="1" id="KW-0812">Transmembrane</keyword>
<dbReference type="Proteomes" id="UP000203316">
    <property type="component" value="Segment"/>
</dbReference>
<dbReference type="EMBL" id="EU309041">
    <property type="protein sequence ID" value="ABY65854.1"/>
    <property type="molecule type" value="Genomic_DNA"/>
</dbReference>
<keyword evidence="1" id="KW-0472">Membrane</keyword>
<dbReference type="GeneID" id="5850413"/>
<accession>B0FDZ6</accession>
<name>B0FDZ6_9ABAC</name>
<organism evidence="2 3">
    <name type="scientific">Orgyia leucostigma nucleopolyhedrovirus</name>
    <dbReference type="NCBI Taxonomy" id="490711"/>
    <lineage>
        <taxon>Viruses</taxon>
        <taxon>Viruses incertae sedis</taxon>
        <taxon>Naldaviricetes</taxon>
        <taxon>Lefavirales</taxon>
        <taxon>Baculoviridae</taxon>
        <taxon>Alphabaculovirus</taxon>
        <taxon>Alphabaculovirus orleucostigmae</taxon>
    </lineage>
</organism>
<keyword evidence="1" id="KW-1133">Transmembrane helix</keyword>
<evidence type="ECO:0000313" key="3">
    <source>
        <dbReference type="Proteomes" id="UP000203316"/>
    </source>
</evidence>
<proteinExistence type="predicted"/>
<dbReference type="KEGG" id="vg:5850413"/>